<gene>
    <name evidence="1" type="ORF">HYC85_010032</name>
</gene>
<proteinExistence type="predicted"/>
<protein>
    <submittedName>
        <fullName evidence="1">Uncharacterized protein</fullName>
    </submittedName>
</protein>
<dbReference type="Gene3D" id="3.30.200.20">
    <property type="entry name" value="Phosphorylase Kinase, domain 1"/>
    <property type="match status" value="1"/>
</dbReference>
<keyword evidence="2" id="KW-1185">Reference proteome</keyword>
<dbReference type="EMBL" id="JACBKZ010000004">
    <property type="protein sequence ID" value="KAF5952088.1"/>
    <property type="molecule type" value="Genomic_DNA"/>
</dbReference>
<name>A0A7J7HJD8_CAMSI</name>
<comment type="caution">
    <text evidence="1">The sequence shown here is derived from an EMBL/GenBank/DDBJ whole genome shotgun (WGS) entry which is preliminary data.</text>
</comment>
<reference evidence="2" key="1">
    <citation type="journal article" date="2020" name="Nat. Commun.">
        <title>Genome assembly of wild tea tree DASZ reveals pedigree and selection history of tea varieties.</title>
        <authorList>
            <person name="Zhang W."/>
            <person name="Zhang Y."/>
            <person name="Qiu H."/>
            <person name="Guo Y."/>
            <person name="Wan H."/>
            <person name="Zhang X."/>
            <person name="Scossa F."/>
            <person name="Alseekh S."/>
            <person name="Zhang Q."/>
            <person name="Wang P."/>
            <person name="Xu L."/>
            <person name="Schmidt M.H."/>
            <person name="Jia X."/>
            <person name="Li D."/>
            <person name="Zhu A."/>
            <person name="Guo F."/>
            <person name="Chen W."/>
            <person name="Ni D."/>
            <person name="Usadel B."/>
            <person name="Fernie A.R."/>
            <person name="Wen W."/>
        </authorList>
    </citation>
    <scope>NUCLEOTIDE SEQUENCE [LARGE SCALE GENOMIC DNA]</scope>
    <source>
        <strain evidence="2">cv. G240</strain>
    </source>
</reference>
<dbReference type="Proteomes" id="UP000593564">
    <property type="component" value="Unassembled WGS sequence"/>
</dbReference>
<sequence>MEVINRIIQLNCNGRRYPVRVCKAMAFPYNGMGSSRMSDEVKVVTTTKLEQSSVNGGVVAGGEGKEVANIGAEIVPKGQVTNMDLVKVAEHAMEVANMNVVLTGVGICNDGVFESTIKESELEVGTVSRGGCLNEKEVGIGEKSWVEKSGRSQRESKRSSVDVMFVNSLWPWESLQFMAVDSEGVDVVALMLQVLMLLLRLGGSCGGLVYNGTLPTGQLIAIKRSQQGSMQSGVEFKTEIEILSRGSQESNWIGLDEEALNGHWSSKGF</sequence>
<reference evidence="1 2" key="2">
    <citation type="submission" date="2020-07" db="EMBL/GenBank/DDBJ databases">
        <title>Genome assembly of wild tea tree DASZ reveals pedigree and selection history of tea varieties.</title>
        <authorList>
            <person name="Zhang W."/>
        </authorList>
    </citation>
    <scope>NUCLEOTIDE SEQUENCE [LARGE SCALE GENOMIC DNA]</scope>
    <source>
        <strain evidence="2">cv. G240</strain>
        <tissue evidence="1">Leaf</tissue>
    </source>
</reference>
<dbReference type="AlphaFoldDB" id="A0A7J7HJD8"/>
<organism evidence="1 2">
    <name type="scientific">Camellia sinensis</name>
    <name type="common">Tea plant</name>
    <name type="synonym">Thea sinensis</name>
    <dbReference type="NCBI Taxonomy" id="4442"/>
    <lineage>
        <taxon>Eukaryota</taxon>
        <taxon>Viridiplantae</taxon>
        <taxon>Streptophyta</taxon>
        <taxon>Embryophyta</taxon>
        <taxon>Tracheophyta</taxon>
        <taxon>Spermatophyta</taxon>
        <taxon>Magnoliopsida</taxon>
        <taxon>eudicotyledons</taxon>
        <taxon>Gunneridae</taxon>
        <taxon>Pentapetalae</taxon>
        <taxon>asterids</taxon>
        <taxon>Ericales</taxon>
        <taxon>Theaceae</taxon>
        <taxon>Camellia</taxon>
    </lineage>
</organism>
<evidence type="ECO:0000313" key="2">
    <source>
        <dbReference type="Proteomes" id="UP000593564"/>
    </source>
</evidence>
<accession>A0A7J7HJD8</accession>
<evidence type="ECO:0000313" key="1">
    <source>
        <dbReference type="EMBL" id="KAF5952088.1"/>
    </source>
</evidence>